<accession>A0AAU7Y4R5</accession>
<protein>
    <submittedName>
        <fullName evidence="1">DUF2635 domain-containing protein</fullName>
    </submittedName>
</protein>
<dbReference type="InterPro" id="IPR024400">
    <property type="entry name" value="DUF2635"/>
</dbReference>
<reference evidence="1" key="1">
    <citation type="submission" date="2023-08" db="EMBL/GenBank/DDBJ databases">
        <title>Increased levels of nutrients transform a symbiont into a lethal pathobiont.</title>
        <authorList>
            <person name="Lachnit T."/>
            <person name="Ulrich L."/>
            <person name="Willmer F.M."/>
            <person name="Hasenbein T."/>
            <person name="Steiner L.X."/>
            <person name="Wolters M."/>
            <person name="Herbst E.M."/>
            <person name="Deines P."/>
        </authorList>
    </citation>
    <scope>NUCLEOTIDE SEQUENCE</scope>
    <source>
        <strain evidence="1">T3</strain>
    </source>
</reference>
<dbReference type="AlphaFoldDB" id="A0AAU7Y4R5"/>
<organism evidence="1">
    <name type="scientific">Pseudomonas solani</name>
    <dbReference type="NCBI Taxonomy" id="2731552"/>
    <lineage>
        <taxon>Bacteria</taxon>
        <taxon>Pseudomonadati</taxon>
        <taxon>Pseudomonadota</taxon>
        <taxon>Gammaproteobacteria</taxon>
        <taxon>Pseudomonadales</taxon>
        <taxon>Pseudomonadaceae</taxon>
        <taxon>Pseudomonas</taxon>
    </lineage>
</organism>
<dbReference type="EMBL" id="CP158373">
    <property type="protein sequence ID" value="XBY65169.1"/>
    <property type="molecule type" value="Genomic_DNA"/>
</dbReference>
<dbReference type="RefSeq" id="WP_350447773.1">
    <property type="nucleotide sequence ID" value="NZ_CP158373.1"/>
</dbReference>
<name>A0AAU7Y4R5_9PSED</name>
<gene>
    <name evidence="1" type="ORF">ABS648_05215</name>
</gene>
<proteinExistence type="predicted"/>
<sequence length="60" mass="6626">MSQSIYLVPADGLLVRHPQGGYLKAKGDNVVLDGYWHRRMADGSVTEGKKKGDKPETPKE</sequence>
<evidence type="ECO:0000313" key="1">
    <source>
        <dbReference type="EMBL" id="XBY65169.1"/>
    </source>
</evidence>
<dbReference type="Pfam" id="PF10948">
    <property type="entry name" value="DUF2635"/>
    <property type="match status" value="1"/>
</dbReference>